<gene>
    <name evidence="4" type="primary">g2744</name>
    <name evidence="4" type="ORF">VP750_LOCUS2352</name>
</gene>
<name>A0ABP1FRC0_9CHLO</name>
<evidence type="ECO:0000313" key="4">
    <source>
        <dbReference type="EMBL" id="CAL5220693.1"/>
    </source>
</evidence>
<protein>
    <submittedName>
        <fullName evidence="4">G2744 protein</fullName>
    </submittedName>
</protein>
<feature type="transmembrane region" description="Helical" evidence="2">
    <location>
        <begin position="12"/>
        <end position="37"/>
    </location>
</feature>
<evidence type="ECO:0000313" key="5">
    <source>
        <dbReference type="Proteomes" id="UP001497392"/>
    </source>
</evidence>
<comment type="caution">
    <text evidence="4">The sequence shown here is derived from an EMBL/GenBank/DDBJ whole genome shotgun (WGS) entry which is preliminary data.</text>
</comment>
<dbReference type="PANTHER" id="PTHR12630">
    <property type="entry name" value="N-LINKED OLIGOSACCHARIDE PROCESSING"/>
    <property type="match status" value="1"/>
</dbReference>
<proteinExistence type="predicted"/>
<dbReference type="EMBL" id="CAXHTA020000004">
    <property type="protein sequence ID" value="CAL5220693.1"/>
    <property type="molecule type" value="Genomic_DNA"/>
</dbReference>
<dbReference type="InterPro" id="IPR039794">
    <property type="entry name" value="Gtb1-like"/>
</dbReference>
<sequence length="174" mass="19091">MARAQWNTRGRHLSATVIWRIILAVCLCLCALTALYYEATAVVPGKNALQDQLVADEEFTLRTHMLRASAVLRTPCDYGVAQEDRNRFCCSGDFDCGGSESKHIPCWQVNDDFCDCLSGRDEPGTSACSQQGARFLCGDGKVDIPTSFLQDGIRDCADGSDEVSLTRGFRSHVT</sequence>
<dbReference type="CDD" id="cd00112">
    <property type="entry name" value="LDLa"/>
    <property type="match status" value="1"/>
</dbReference>
<dbReference type="Pfam" id="PF12999">
    <property type="entry name" value="PRKCSH-like"/>
    <property type="match status" value="1"/>
</dbReference>
<dbReference type="Proteomes" id="UP001497392">
    <property type="component" value="Unassembled WGS sequence"/>
</dbReference>
<reference evidence="4 5" key="1">
    <citation type="submission" date="2024-06" db="EMBL/GenBank/DDBJ databases">
        <authorList>
            <person name="Kraege A."/>
            <person name="Thomma B."/>
        </authorList>
    </citation>
    <scope>NUCLEOTIDE SEQUENCE [LARGE SCALE GENOMIC DNA]</scope>
</reference>
<keyword evidence="5" id="KW-1185">Reference proteome</keyword>
<dbReference type="InterPro" id="IPR028146">
    <property type="entry name" value="PRKCSH_N"/>
</dbReference>
<keyword evidence="2" id="KW-0812">Transmembrane</keyword>
<dbReference type="SUPFAM" id="SSF57424">
    <property type="entry name" value="LDL receptor-like module"/>
    <property type="match status" value="1"/>
</dbReference>
<keyword evidence="1" id="KW-1015">Disulfide bond</keyword>
<evidence type="ECO:0000259" key="3">
    <source>
        <dbReference type="Pfam" id="PF12999"/>
    </source>
</evidence>
<dbReference type="SMART" id="SM00192">
    <property type="entry name" value="LDLa"/>
    <property type="match status" value="1"/>
</dbReference>
<keyword evidence="2" id="KW-1133">Transmembrane helix</keyword>
<accession>A0ABP1FRC0</accession>
<organism evidence="4 5">
    <name type="scientific">Coccomyxa viridis</name>
    <dbReference type="NCBI Taxonomy" id="1274662"/>
    <lineage>
        <taxon>Eukaryota</taxon>
        <taxon>Viridiplantae</taxon>
        <taxon>Chlorophyta</taxon>
        <taxon>core chlorophytes</taxon>
        <taxon>Trebouxiophyceae</taxon>
        <taxon>Trebouxiophyceae incertae sedis</taxon>
        <taxon>Coccomyxaceae</taxon>
        <taxon>Coccomyxa</taxon>
    </lineage>
</organism>
<dbReference type="Gene3D" id="4.10.400.10">
    <property type="entry name" value="Low-density Lipoprotein Receptor"/>
    <property type="match status" value="1"/>
</dbReference>
<dbReference type="InterPro" id="IPR002172">
    <property type="entry name" value="LDrepeatLR_classA_rpt"/>
</dbReference>
<dbReference type="PANTHER" id="PTHR12630:SF1">
    <property type="entry name" value="GLUCOSIDASE 2 SUBUNIT BETA"/>
    <property type="match status" value="1"/>
</dbReference>
<evidence type="ECO:0000256" key="2">
    <source>
        <dbReference type="SAM" id="Phobius"/>
    </source>
</evidence>
<dbReference type="InterPro" id="IPR036055">
    <property type="entry name" value="LDL_receptor-like_sf"/>
</dbReference>
<feature type="domain" description="Glucosidase II beta subunit N-terminal" evidence="3">
    <location>
        <begin position="79"/>
        <end position="163"/>
    </location>
</feature>
<evidence type="ECO:0000256" key="1">
    <source>
        <dbReference type="ARBA" id="ARBA00023157"/>
    </source>
</evidence>
<keyword evidence="2" id="KW-0472">Membrane</keyword>